<reference evidence="7" key="1">
    <citation type="journal article" date="2021" name="Elife">
        <title>Highly contiguous assemblies of 101 drosophilid genomes.</title>
        <authorList>
            <person name="Kim B.Y."/>
            <person name="Wang J.R."/>
            <person name="Miller D.E."/>
            <person name="Barmina O."/>
            <person name="Delaney E."/>
            <person name="Thompson A."/>
            <person name="Comeault A.A."/>
            <person name="Peede D."/>
            <person name="D'Agostino E.R."/>
            <person name="Pelaez J."/>
            <person name="Aguilar J.M."/>
            <person name="Haji D."/>
            <person name="Matsunaga T."/>
            <person name="Armstrong E.E."/>
            <person name="Zych M."/>
            <person name="Ogawa Y."/>
            <person name="Stamenkovic-Radak M."/>
            <person name="Jelic M."/>
            <person name="Veselinovic M.S."/>
            <person name="Tanaskovic M."/>
            <person name="Eric P."/>
            <person name="Gao J.J."/>
            <person name="Katoh T.K."/>
            <person name="Toda M.J."/>
            <person name="Watabe H."/>
            <person name="Watada M."/>
            <person name="Davis J.S."/>
            <person name="Moyle L.C."/>
            <person name="Manoli G."/>
            <person name="Bertolini E."/>
            <person name="Kostal V."/>
            <person name="Hawley R.S."/>
            <person name="Takahashi A."/>
            <person name="Jones C.D."/>
            <person name="Price D.K."/>
            <person name="Whiteman N."/>
            <person name="Kopp A."/>
            <person name="Matute D.R."/>
            <person name="Petrov D.A."/>
        </authorList>
    </citation>
    <scope>NUCLEOTIDE SEQUENCE [LARGE SCALE GENOMIC DNA]</scope>
</reference>
<keyword evidence="4" id="KW-0472">Membrane</keyword>
<evidence type="ECO:0000256" key="2">
    <source>
        <dbReference type="ARBA" id="ARBA00022676"/>
    </source>
</evidence>
<feature type="chain" id="PRO_5045429808" evidence="5">
    <location>
        <begin position="22"/>
        <end position="536"/>
    </location>
</feature>
<evidence type="ECO:0000313" key="7">
    <source>
        <dbReference type="Proteomes" id="UP001652680"/>
    </source>
</evidence>
<keyword evidence="2" id="KW-0328">Glycosyltransferase</keyword>
<keyword evidence="3" id="KW-0808">Transferase</keyword>
<dbReference type="Gene3D" id="3.40.50.2000">
    <property type="entry name" value="Glycogen Phosphorylase B"/>
    <property type="match status" value="2"/>
</dbReference>
<keyword evidence="4" id="KW-0812">Transmembrane</keyword>
<organism evidence="6 7">
    <name type="scientific">Drosophila rhopaloa</name>
    <name type="common">Fruit fly</name>
    <dbReference type="NCBI Taxonomy" id="1041015"/>
    <lineage>
        <taxon>Eukaryota</taxon>
        <taxon>Metazoa</taxon>
        <taxon>Ecdysozoa</taxon>
        <taxon>Arthropoda</taxon>
        <taxon>Hexapoda</taxon>
        <taxon>Insecta</taxon>
        <taxon>Pterygota</taxon>
        <taxon>Neoptera</taxon>
        <taxon>Endopterygota</taxon>
        <taxon>Diptera</taxon>
        <taxon>Brachycera</taxon>
        <taxon>Muscomorpha</taxon>
        <taxon>Ephydroidea</taxon>
        <taxon>Drosophilidae</taxon>
        <taxon>Drosophila</taxon>
        <taxon>Sophophora</taxon>
    </lineage>
</organism>
<dbReference type="SUPFAM" id="SSF53756">
    <property type="entry name" value="UDP-Glycosyltransferase/glycogen phosphorylase"/>
    <property type="match status" value="1"/>
</dbReference>
<name>A0ABM5I5A6_DRORH</name>
<evidence type="ECO:0000256" key="4">
    <source>
        <dbReference type="SAM" id="Phobius"/>
    </source>
</evidence>
<dbReference type="PANTHER" id="PTHR48043:SF159">
    <property type="entry name" value="EG:EG0003.4 PROTEIN-RELATED"/>
    <property type="match status" value="1"/>
</dbReference>
<keyword evidence="5" id="KW-0732">Signal</keyword>
<dbReference type="InterPro" id="IPR002213">
    <property type="entry name" value="UDP_glucos_trans"/>
</dbReference>
<keyword evidence="7" id="KW-1185">Reference proteome</keyword>
<dbReference type="GeneID" id="108052469"/>
<sequence length="536" mass="59453">MAGKSNWLALYILAIIAGVHGADILGLFTSLSPSHLVIQMSMARILAERGHNVTVVTALKPPFLHKDINHILVPLEKEDLQAFSSVVGGLSKTDNSNAYTSMFRSMRQISEAFSKMGTVMKHQVVRDLYEHPDNRFDLVIVGYFMNSFQLALGYKLKVPIVVALSNPPAFLGDVLGNPWEVSYVPAMHLGTDSGSPMGIGKRALNILGNLGQRLFMFAIEYGNAKTYREIYGDDPALPSYGDLNKNISLIFFASHGISEGPIRPNLPAVIEVGGIQVKDRPDPLPKSMADFLSEAPHGAILLSLGSNLKIDHLKPDTVQKMFNVISSLKQKVIWKWDDLENTPGTSENILYSKWLPQDDVLAHPNITLFITHAGKGGVTEAQYHGKPMLALPVFGDQPSNADVMERQGFGLKQSLLNLEEDTFLGGIQEVLENPKYATRVRSFSALYRDRPLSAQQTFIYWVEYVIRHRGAPHLQSPVVHMNYIEVNNLDIYALVLVATASIYFIVKLVIGLLSKALKSKTLKKSQVNHKNKLKMK</sequence>
<protein>
    <submittedName>
        <fullName evidence="6">Uncharacterized protein</fullName>
    </submittedName>
</protein>
<keyword evidence="4" id="KW-1133">Transmembrane helix</keyword>
<evidence type="ECO:0000256" key="5">
    <source>
        <dbReference type="SAM" id="SignalP"/>
    </source>
</evidence>
<dbReference type="RefSeq" id="XP_016990339.2">
    <property type="nucleotide sequence ID" value="XM_017134850.2"/>
</dbReference>
<dbReference type="InterPro" id="IPR050271">
    <property type="entry name" value="UDP-glycosyltransferase"/>
</dbReference>
<accession>A0ABM5I5A6</accession>
<dbReference type="CDD" id="cd03784">
    <property type="entry name" value="GT1_Gtf-like"/>
    <property type="match status" value="1"/>
</dbReference>
<dbReference type="Proteomes" id="UP001652680">
    <property type="component" value="Unassembled WGS sequence"/>
</dbReference>
<dbReference type="PANTHER" id="PTHR48043">
    <property type="entry name" value="EG:EG0003.4 PROTEIN-RELATED"/>
    <property type="match status" value="1"/>
</dbReference>
<dbReference type="EnsemblMetazoa" id="XM_017134850.2">
    <property type="protein sequence ID" value="XP_016990339.2"/>
    <property type="gene ID" value="LOC108052469"/>
</dbReference>
<dbReference type="Pfam" id="PF00201">
    <property type="entry name" value="UDPGT"/>
    <property type="match status" value="1"/>
</dbReference>
<evidence type="ECO:0000256" key="3">
    <source>
        <dbReference type="ARBA" id="ARBA00022679"/>
    </source>
</evidence>
<feature type="signal peptide" evidence="5">
    <location>
        <begin position="1"/>
        <end position="21"/>
    </location>
</feature>
<reference evidence="6" key="2">
    <citation type="submission" date="2025-05" db="UniProtKB">
        <authorList>
            <consortium name="EnsemblMetazoa"/>
        </authorList>
    </citation>
    <scope>IDENTIFICATION</scope>
</reference>
<feature type="transmembrane region" description="Helical" evidence="4">
    <location>
        <begin position="491"/>
        <end position="514"/>
    </location>
</feature>
<evidence type="ECO:0000313" key="6">
    <source>
        <dbReference type="EnsemblMetazoa" id="XP_016990339.2"/>
    </source>
</evidence>
<proteinExistence type="inferred from homology"/>
<evidence type="ECO:0000256" key="1">
    <source>
        <dbReference type="ARBA" id="ARBA00009995"/>
    </source>
</evidence>
<comment type="similarity">
    <text evidence="1">Belongs to the UDP-glycosyltransferase family.</text>
</comment>